<dbReference type="AlphaFoldDB" id="A0A192CN08"/>
<proteinExistence type="predicted"/>
<evidence type="ECO:0000313" key="3">
    <source>
        <dbReference type="Proteomes" id="UP000183316"/>
    </source>
</evidence>
<dbReference type="Proteomes" id="UP000183316">
    <property type="component" value="Extrachromosomal Element unnamed2"/>
</dbReference>
<reference evidence="2 3" key="1">
    <citation type="submission" date="2016-03" db="EMBL/GenBank/DDBJ databases">
        <title>Genome Sequence and Comparative Pathogenic Determinants of Uropathogenic Escherichia coli O25b:H4, a Clinical Isolate from Saudi Arabia.</title>
        <authorList>
            <person name="Alyamani E.A.J."/>
            <person name="Khiyami M.A."/>
            <person name="Booq R.Y."/>
            <person name="Bahwerth F.S."/>
            <person name="Vaisvil B."/>
            <person name="Schmitt D.P."/>
            <person name="Kapatral V."/>
        </authorList>
    </citation>
    <scope>NUCLEOTIDE SEQUENCE [LARGE SCALE GENOMIC DNA]</scope>
    <source>
        <strain evidence="2 3">O25b:H4</strain>
    </source>
</reference>
<sequence>MTMLFGKEFGDECGETGKQPAGTAASVKTDSGQ</sequence>
<evidence type="ECO:0000256" key="1">
    <source>
        <dbReference type="SAM" id="MobiDB-lite"/>
    </source>
</evidence>
<organism evidence="2 3">
    <name type="scientific">Escherichia coli O25b:H4</name>
    <dbReference type="NCBI Taxonomy" id="941280"/>
    <lineage>
        <taxon>Bacteria</taxon>
        <taxon>Pseudomonadati</taxon>
        <taxon>Pseudomonadota</taxon>
        <taxon>Gammaproteobacteria</taxon>
        <taxon>Enterobacterales</taxon>
        <taxon>Enterobacteriaceae</taxon>
        <taxon>Escherichia</taxon>
    </lineage>
</organism>
<evidence type="ECO:0000313" key="2">
    <source>
        <dbReference type="EMBL" id="ANK07255.1"/>
    </source>
</evidence>
<name>A0A192CN08_ECO25</name>
<protein>
    <submittedName>
        <fullName evidence="2">Uncharacterized protein</fullName>
    </submittedName>
</protein>
<gene>
    <name evidence="2" type="ORF">WLH_05994</name>
</gene>
<dbReference type="EMBL" id="CP015088">
    <property type="protein sequence ID" value="ANK07255.1"/>
    <property type="molecule type" value="Genomic_DNA"/>
</dbReference>
<accession>A0A192CN08</accession>
<feature type="region of interest" description="Disordered" evidence="1">
    <location>
        <begin position="1"/>
        <end position="33"/>
    </location>
</feature>